<reference evidence="2" key="1">
    <citation type="journal article" date="2022" name="Mol. Ecol. Resour.">
        <title>The genomes of chicory, endive, great burdock and yacon provide insights into Asteraceae palaeo-polyploidization history and plant inulin production.</title>
        <authorList>
            <person name="Fan W."/>
            <person name="Wang S."/>
            <person name="Wang H."/>
            <person name="Wang A."/>
            <person name="Jiang F."/>
            <person name="Liu H."/>
            <person name="Zhao H."/>
            <person name="Xu D."/>
            <person name="Zhang Y."/>
        </authorList>
    </citation>
    <scope>NUCLEOTIDE SEQUENCE [LARGE SCALE GENOMIC DNA]</scope>
    <source>
        <strain evidence="2">cv. Yunnan</strain>
    </source>
</reference>
<name>A0ACB9BTS7_9ASTR</name>
<dbReference type="Proteomes" id="UP001056120">
    <property type="component" value="Linkage Group LG22"/>
</dbReference>
<keyword evidence="2" id="KW-1185">Reference proteome</keyword>
<reference evidence="1 2" key="2">
    <citation type="journal article" date="2022" name="Mol. Ecol. Resour.">
        <title>The genomes of chicory, endive, great burdock and yacon provide insights into Asteraceae paleo-polyploidization history and plant inulin production.</title>
        <authorList>
            <person name="Fan W."/>
            <person name="Wang S."/>
            <person name="Wang H."/>
            <person name="Wang A."/>
            <person name="Jiang F."/>
            <person name="Liu H."/>
            <person name="Zhao H."/>
            <person name="Xu D."/>
            <person name="Zhang Y."/>
        </authorList>
    </citation>
    <scope>NUCLEOTIDE SEQUENCE [LARGE SCALE GENOMIC DNA]</scope>
    <source>
        <strain evidence="2">cv. Yunnan</strain>
        <tissue evidence="1">Leaves</tissue>
    </source>
</reference>
<sequence length="270" mass="29634">MAERTLNVSSNAPNSIAQRVIRPDSSGRCRICCKGKFDPTDVVNRGLHTRALDHKDCADSLSWNAFSASADHLKSDFVRKFFNVAMKGKDLSACFARNLFIATKRPFGVWTSLSDLGDAIHFIAAIFSGFTRMPSLKLYGKVAKESTFDSISGRGYEPFGQALFRIPAATSLRTSLTTASSHSGAILLLFCATGSTDLFVRKACSAISCGIPVISDGWKEKTSKFARNSSFKCCQMRADMVCPMVMVCSRKTRLTTHFFGSVRPSYLEAR</sequence>
<comment type="caution">
    <text evidence="1">The sequence shown here is derived from an EMBL/GenBank/DDBJ whole genome shotgun (WGS) entry which is preliminary data.</text>
</comment>
<proteinExistence type="predicted"/>
<evidence type="ECO:0000313" key="1">
    <source>
        <dbReference type="EMBL" id="KAI3725411.1"/>
    </source>
</evidence>
<protein>
    <submittedName>
        <fullName evidence="1">Uncharacterized protein</fullName>
    </submittedName>
</protein>
<evidence type="ECO:0000313" key="2">
    <source>
        <dbReference type="Proteomes" id="UP001056120"/>
    </source>
</evidence>
<accession>A0ACB9BTS7</accession>
<dbReference type="EMBL" id="CM042039">
    <property type="protein sequence ID" value="KAI3725411.1"/>
    <property type="molecule type" value="Genomic_DNA"/>
</dbReference>
<organism evidence="1 2">
    <name type="scientific">Smallanthus sonchifolius</name>
    <dbReference type="NCBI Taxonomy" id="185202"/>
    <lineage>
        <taxon>Eukaryota</taxon>
        <taxon>Viridiplantae</taxon>
        <taxon>Streptophyta</taxon>
        <taxon>Embryophyta</taxon>
        <taxon>Tracheophyta</taxon>
        <taxon>Spermatophyta</taxon>
        <taxon>Magnoliopsida</taxon>
        <taxon>eudicotyledons</taxon>
        <taxon>Gunneridae</taxon>
        <taxon>Pentapetalae</taxon>
        <taxon>asterids</taxon>
        <taxon>campanulids</taxon>
        <taxon>Asterales</taxon>
        <taxon>Asteraceae</taxon>
        <taxon>Asteroideae</taxon>
        <taxon>Heliantheae alliance</taxon>
        <taxon>Millerieae</taxon>
        <taxon>Smallanthus</taxon>
    </lineage>
</organism>
<gene>
    <name evidence="1" type="ORF">L1987_65199</name>
</gene>